<dbReference type="GeneID" id="20213521"/>
<feature type="domain" description="Association with the SNF1 complex (ASC)" evidence="8">
    <location>
        <begin position="99"/>
        <end position="191"/>
    </location>
</feature>
<evidence type="ECO:0000313" key="10">
    <source>
        <dbReference type="EnsemblMetazoa" id="HelroP63549"/>
    </source>
</evidence>
<dbReference type="RefSeq" id="XP_009008923.1">
    <property type="nucleotide sequence ID" value="XM_009010675.1"/>
</dbReference>
<dbReference type="InterPro" id="IPR050827">
    <property type="entry name" value="CRP1_MDG1_kinase"/>
</dbReference>
<reference evidence="11" key="1">
    <citation type="submission" date="2012-12" db="EMBL/GenBank/DDBJ databases">
        <authorList>
            <person name="Hellsten U."/>
            <person name="Grimwood J."/>
            <person name="Chapman J.A."/>
            <person name="Shapiro H."/>
            <person name="Aerts A."/>
            <person name="Otillar R.P."/>
            <person name="Terry A.Y."/>
            <person name="Boore J.L."/>
            <person name="Simakov O."/>
            <person name="Marletaz F."/>
            <person name="Cho S.-J."/>
            <person name="Edsinger-Gonzales E."/>
            <person name="Havlak P."/>
            <person name="Kuo D.-H."/>
            <person name="Larsson T."/>
            <person name="Lv J."/>
            <person name="Arendt D."/>
            <person name="Savage R."/>
            <person name="Osoegawa K."/>
            <person name="de Jong P."/>
            <person name="Lindberg D.R."/>
            <person name="Seaver E.C."/>
            <person name="Weisblat D.A."/>
            <person name="Putnam N.H."/>
            <person name="Grigoriev I.V."/>
            <person name="Rokhsar D.S."/>
        </authorList>
    </citation>
    <scope>NUCLEOTIDE SEQUENCE</scope>
</reference>
<dbReference type="SUPFAM" id="SSF160219">
    <property type="entry name" value="AMPKBI-like"/>
    <property type="match status" value="1"/>
</dbReference>
<keyword evidence="11" id="KW-1185">Reference proteome</keyword>
<dbReference type="PANTHER" id="PTHR10343">
    <property type="entry name" value="5'-AMP-ACTIVATED PROTEIN KINASE , BETA SUBUNIT"/>
    <property type="match status" value="1"/>
</dbReference>
<dbReference type="EMBL" id="AMQM01000098">
    <property type="status" value="NOT_ANNOTATED_CDS"/>
    <property type="molecule type" value="Genomic_DNA"/>
</dbReference>
<name>T1FXH3_HELRO</name>
<dbReference type="SUPFAM" id="SSF81296">
    <property type="entry name" value="E set domains"/>
    <property type="match status" value="1"/>
</dbReference>
<dbReference type="PANTHER" id="PTHR10343:SF84">
    <property type="entry name" value="5'-AMP-ACTIVATED PROTEIN KINASE SUBUNIT BETA-1"/>
    <property type="match status" value="1"/>
</dbReference>
<dbReference type="OMA" id="CKSEECF"/>
<reference evidence="10" key="3">
    <citation type="submission" date="2015-06" db="UniProtKB">
        <authorList>
            <consortium name="EnsemblMetazoa"/>
        </authorList>
    </citation>
    <scope>IDENTIFICATION</scope>
</reference>
<dbReference type="Pfam" id="PF04739">
    <property type="entry name" value="AMPKBI"/>
    <property type="match status" value="1"/>
</dbReference>
<dbReference type="EnsemblMetazoa" id="HelroT63549">
    <property type="protein sequence ID" value="HelroP63549"/>
    <property type="gene ID" value="HelroG63549"/>
</dbReference>
<sequence length="191" mass="21365">VFKWKGQGDKVFLSGSYDNWSTKLPLVRSGSEFFTIKELPQGTHEYRYLVDNEWVVHKNEPIVDGKIGGQCNVVTVNRTDCDIFAALSADDIRSTGVVPLCTNSGWTQDVPPRGTGYTFMRSGPPLLPPHLSNTILNLETPPQCDPTILVQPTHVVLNHLYTLSIKDGVLVLGTTYRYRKKYVTAVLYKPI</sequence>
<dbReference type="GO" id="GO:0006631">
    <property type="term" value="P:fatty acid metabolic process"/>
    <property type="evidence" value="ECO:0007669"/>
    <property type="project" value="UniProtKB-KW"/>
</dbReference>
<proteinExistence type="inferred from homology"/>
<evidence type="ECO:0000313" key="9">
    <source>
        <dbReference type="EMBL" id="ESO12203.1"/>
    </source>
</evidence>
<dbReference type="InterPro" id="IPR032640">
    <property type="entry name" value="AMPK1_CBM"/>
</dbReference>
<dbReference type="InterPro" id="IPR037256">
    <property type="entry name" value="ASC_dom_sf"/>
</dbReference>
<dbReference type="SMART" id="SM01010">
    <property type="entry name" value="AMPKBI"/>
    <property type="match status" value="1"/>
</dbReference>
<evidence type="ECO:0000256" key="7">
    <source>
        <dbReference type="ARBA" id="ARBA00040010"/>
    </source>
</evidence>
<protein>
    <recommendedName>
        <fullName evidence="7">5'-AMP-activated protein kinase subunit beta-1</fullName>
    </recommendedName>
</protein>
<dbReference type="CTD" id="20213521"/>
<evidence type="ECO:0000256" key="2">
    <source>
        <dbReference type="ARBA" id="ARBA00022516"/>
    </source>
</evidence>
<keyword evidence="5" id="KW-0443">Lipid metabolism</keyword>
<comment type="function">
    <text evidence="6">Non-catalytic subunit of AMP-activated protein kinase (AMPK), an energy sensor protein kinase that plays a key role in regulating cellular energy metabolism. In response to reduction of intracellular ATP levels, AMPK activates energy-producing pathways and inhibits energy-consuming processes: inhibits protein, carbohydrate and lipid biosynthesis, as well as cell growth and proliferation. AMPK acts via direct phosphorylation of metabolic enzymes, and by longer-term effects via phosphorylation of transcription regulators. Also acts as a regulator of cellular polarity by remodeling the actin cytoskeleton; probably by indirectly activating myosin. Beta non-catalytic subunit acts as a scaffold on which the AMPK complex assembles, via its C-terminus that bridges alpha (PRKAA1 or PRKAA2) and gamma subunits (PRKAG1, PRKAG2 or PRKAG3).</text>
</comment>
<keyword evidence="4" id="KW-0276">Fatty acid metabolism</keyword>
<dbReference type="GO" id="GO:0005634">
    <property type="term" value="C:nucleus"/>
    <property type="evidence" value="ECO:0000318"/>
    <property type="project" value="GO_Central"/>
</dbReference>
<keyword evidence="3" id="KW-0597">Phosphoprotein</keyword>
<dbReference type="GO" id="GO:0007165">
    <property type="term" value="P:signal transduction"/>
    <property type="evidence" value="ECO:0000318"/>
    <property type="project" value="GO_Central"/>
</dbReference>
<evidence type="ECO:0000256" key="4">
    <source>
        <dbReference type="ARBA" id="ARBA00022832"/>
    </source>
</evidence>
<evidence type="ECO:0000256" key="1">
    <source>
        <dbReference type="ARBA" id="ARBA00010926"/>
    </source>
</evidence>
<evidence type="ECO:0000256" key="6">
    <source>
        <dbReference type="ARBA" id="ARBA00025180"/>
    </source>
</evidence>
<dbReference type="Gene3D" id="6.20.250.60">
    <property type="match status" value="1"/>
</dbReference>
<dbReference type="InterPro" id="IPR006828">
    <property type="entry name" value="ASC_dom"/>
</dbReference>
<keyword evidence="2" id="KW-0444">Lipid biosynthesis</keyword>
<dbReference type="CDD" id="cd02859">
    <property type="entry name" value="E_set_AMPKbeta_like_N"/>
    <property type="match status" value="1"/>
</dbReference>
<reference evidence="9 11" key="2">
    <citation type="journal article" date="2013" name="Nature">
        <title>Insights into bilaterian evolution from three spiralian genomes.</title>
        <authorList>
            <person name="Simakov O."/>
            <person name="Marletaz F."/>
            <person name="Cho S.J."/>
            <person name="Edsinger-Gonzales E."/>
            <person name="Havlak P."/>
            <person name="Hellsten U."/>
            <person name="Kuo D.H."/>
            <person name="Larsson T."/>
            <person name="Lv J."/>
            <person name="Arendt D."/>
            <person name="Savage R."/>
            <person name="Osoegawa K."/>
            <person name="de Jong P."/>
            <person name="Grimwood J."/>
            <person name="Chapman J.A."/>
            <person name="Shapiro H."/>
            <person name="Aerts A."/>
            <person name="Otillar R.P."/>
            <person name="Terry A.Y."/>
            <person name="Boore J.L."/>
            <person name="Grigoriev I.V."/>
            <person name="Lindberg D.R."/>
            <person name="Seaver E.C."/>
            <person name="Weisblat D.A."/>
            <person name="Putnam N.H."/>
            <person name="Rokhsar D.S."/>
        </authorList>
    </citation>
    <scope>NUCLEOTIDE SEQUENCE</scope>
</reference>
<evidence type="ECO:0000256" key="3">
    <source>
        <dbReference type="ARBA" id="ARBA00022553"/>
    </source>
</evidence>
<accession>T1FXH3</accession>
<dbReference type="GO" id="GO:0005737">
    <property type="term" value="C:cytoplasm"/>
    <property type="evidence" value="ECO:0000318"/>
    <property type="project" value="GO_Central"/>
</dbReference>
<dbReference type="InterPro" id="IPR013783">
    <property type="entry name" value="Ig-like_fold"/>
</dbReference>
<dbReference type="HOGENOM" id="CLU_070949_2_2_1"/>
<dbReference type="EMBL" id="KB095811">
    <property type="protein sequence ID" value="ESO12203.1"/>
    <property type="molecule type" value="Genomic_DNA"/>
</dbReference>
<dbReference type="Proteomes" id="UP000015101">
    <property type="component" value="Unassembled WGS sequence"/>
</dbReference>
<dbReference type="KEGG" id="hro:HELRODRAFT_63549"/>
<dbReference type="STRING" id="6412.T1FXH3"/>
<dbReference type="GO" id="GO:0031588">
    <property type="term" value="C:nucleotide-activated protein kinase complex"/>
    <property type="evidence" value="ECO:0000318"/>
    <property type="project" value="GO_Central"/>
</dbReference>
<dbReference type="FunFam" id="2.60.40.10:FF:000139">
    <property type="entry name" value="Protein kinase AMP-activated non-catalytic subunit beta 1"/>
    <property type="match status" value="1"/>
</dbReference>
<dbReference type="eggNOG" id="KOG1616">
    <property type="taxonomic scope" value="Eukaryota"/>
</dbReference>
<evidence type="ECO:0000256" key="5">
    <source>
        <dbReference type="ARBA" id="ARBA00023098"/>
    </source>
</evidence>
<evidence type="ECO:0000313" key="11">
    <source>
        <dbReference type="Proteomes" id="UP000015101"/>
    </source>
</evidence>
<evidence type="ECO:0000259" key="8">
    <source>
        <dbReference type="SMART" id="SM01010"/>
    </source>
</evidence>
<organism evidence="10 11">
    <name type="scientific">Helobdella robusta</name>
    <name type="common">Californian leech</name>
    <dbReference type="NCBI Taxonomy" id="6412"/>
    <lineage>
        <taxon>Eukaryota</taxon>
        <taxon>Metazoa</taxon>
        <taxon>Spiralia</taxon>
        <taxon>Lophotrochozoa</taxon>
        <taxon>Annelida</taxon>
        <taxon>Clitellata</taxon>
        <taxon>Hirudinea</taxon>
        <taxon>Rhynchobdellida</taxon>
        <taxon>Glossiphoniidae</taxon>
        <taxon>Helobdella</taxon>
    </lineage>
</organism>
<dbReference type="OrthoDB" id="531008at2759"/>
<dbReference type="InterPro" id="IPR014756">
    <property type="entry name" value="Ig_E-set"/>
</dbReference>
<dbReference type="GO" id="GO:0019901">
    <property type="term" value="F:protein kinase binding"/>
    <property type="evidence" value="ECO:0000318"/>
    <property type="project" value="GO_Central"/>
</dbReference>
<dbReference type="Pfam" id="PF16561">
    <property type="entry name" value="AMPK1_CBM"/>
    <property type="match status" value="1"/>
</dbReference>
<comment type="similarity">
    <text evidence="1">Belongs to the 5'-AMP-activated protein kinase beta subunit family.</text>
</comment>
<gene>
    <name evidence="10" type="primary">20213521</name>
    <name evidence="9" type="ORF">HELRODRAFT_63549</name>
</gene>
<dbReference type="InParanoid" id="T1FXH3"/>
<dbReference type="Gene3D" id="2.60.40.10">
    <property type="entry name" value="Immunoglobulins"/>
    <property type="match status" value="1"/>
</dbReference>
<dbReference type="AlphaFoldDB" id="T1FXH3"/>